<dbReference type="CDD" id="cd11566">
    <property type="entry name" value="eIF1_SUI1"/>
    <property type="match status" value="1"/>
</dbReference>
<keyword evidence="2" id="KW-0648">Protein biosynthesis</keyword>
<proteinExistence type="inferred from homology"/>
<dbReference type="PANTHER" id="PTHR10388">
    <property type="entry name" value="EUKARYOTIC TRANSLATION INITIATION FACTOR SUI1"/>
    <property type="match status" value="1"/>
</dbReference>
<reference evidence="5" key="1">
    <citation type="submission" date="2023-07" db="EMBL/GenBank/DDBJ databases">
        <title>Chromosome-level genome assembly of Artemia franciscana.</title>
        <authorList>
            <person name="Jo E."/>
        </authorList>
    </citation>
    <scope>NUCLEOTIDE SEQUENCE</scope>
    <source>
        <tissue evidence="5">Whole body</tissue>
    </source>
</reference>
<feature type="compositionally biased region" description="Basic and acidic residues" evidence="3">
    <location>
        <begin position="21"/>
        <end position="49"/>
    </location>
</feature>
<dbReference type="Gene3D" id="4.10.900.10">
    <property type="entry name" value="TCF3-CBD (Catenin binding domain)"/>
    <property type="match status" value="1"/>
</dbReference>
<evidence type="ECO:0000256" key="2">
    <source>
        <dbReference type="ARBA" id="ARBA00022917"/>
    </source>
</evidence>
<protein>
    <recommendedName>
        <fullName evidence="4">SUI1 domain-containing protein</fullName>
    </recommendedName>
</protein>
<dbReference type="InterPro" id="IPR005874">
    <property type="entry name" value="SUI1_euk"/>
</dbReference>
<feature type="compositionally biased region" description="Polar residues" evidence="3">
    <location>
        <begin position="128"/>
        <end position="137"/>
    </location>
</feature>
<organism evidence="5 6">
    <name type="scientific">Artemia franciscana</name>
    <name type="common">Brine shrimp</name>
    <name type="synonym">Artemia sanfranciscana</name>
    <dbReference type="NCBI Taxonomy" id="6661"/>
    <lineage>
        <taxon>Eukaryota</taxon>
        <taxon>Metazoa</taxon>
        <taxon>Ecdysozoa</taxon>
        <taxon>Arthropoda</taxon>
        <taxon>Crustacea</taxon>
        <taxon>Branchiopoda</taxon>
        <taxon>Anostraca</taxon>
        <taxon>Artemiidae</taxon>
        <taxon>Artemia</taxon>
    </lineage>
</organism>
<dbReference type="SUPFAM" id="SSF55159">
    <property type="entry name" value="eIF1-like"/>
    <property type="match status" value="1"/>
</dbReference>
<name>A0AA88IE08_ARTSF</name>
<comment type="caution">
    <text evidence="5">The sequence shown here is derived from an EMBL/GenBank/DDBJ whole genome shotgun (WGS) entry which is preliminary data.</text>
</comment>
<dbReference type="InterPro" id="IPR027397">
    <property type="entry name" value="Catenin-bd_sf"/>
</dbReference>
<keyword evidence="6" id="KW-1185">Reference proteome</keyword>
<dbReference type="Proteomes" id="UP001187531">
    <property type="component" value="Unassembled WGS sequence"/>
</dbReference>
<feature type="region of interest" description="Disordered" evidence="3">
    <location>
        <begin position="1"/>
        <end position="82"/>
    </location>
</feature>
<gene>
    <name evidence="5" type="ORF">QYM36_000842</name>
</gene>
<dbReference type="InterPro" id="IPR013558">
    <property type="entry name" value="CTNNB1-bd_N"/>
</dbReference>
<dbReference type="InterPro" id="IPR001950">
    <property type="entry name" value="SUI1"/>
</dbReference>
<sequence length="224" mass="24764">MTMPHINGAPSASGDDLGSSDEIKVFKVEGEEKDEERLSSSEVLTEDKSSLITVCEGPEGEGKSSSSEPNYGSPKAPLRPESTPLFVDIVDVPTAVGEPSPIREISVHALEASIQKPKRKQKRKEAETQTTTLQNLNAHDPFEDANDGQIQDRLIHIRIQQRNVRKTLTSVQGLSSDYDLKEIVKACKKEFRCNRTVIEHPEYGEVIQLQCNLASADQLKVHGF</sequence>
<evidence type="ECO:0000313" key="6">
    <source>
        <dbReference type="Proteomes" id="UP001187531"/>
    </source>
</evidence>
<dbReference type="EMBL" id="JAVRJZ010000002">
    <property type="protein sequence ID" value="KAK2726544.1"/>
    <property type="molecule type" value="Genomic_DNA"/>
</dbReference>
<evidence type="ECO:0000259" key="4">
    <source>
        <dbReference type="PROSITE" id="PS50296"/>
    </source>
</evidence>
<evidence type="ECO:0000313" key="5">
    <source>
        <dbReference type="EMBL" id="KAK2726544.1"/>
    </source>
</evidence>
<evidence type="ECO:0000256" key="1">
    <source>
        <dbReference type="ARBA" id="ARBA00005422"/>
    </source>
</evidence>
<evidence type="ECO:0000256" key="3">
    <source>
        <dbReference type="SAM" id="MobiDB-lite"/>
    </source>
</evidence>
<dbReference type="Gene3D" id="3.30.780.10">
    <property type="entry name" value="SUI1-like domain"/>
    <property type="match status" value="1"/>
</dbReference>
<feature type="region of interest" description="Disordered" evidence="3">
    <location>
        <begin position="113"/>
        <end position="144"/>
    </location>
</feature>
<dbReference type="PROSITE" id="PS50296">
    <property type="entry name" value="SUI1"/>
    <property type="match status" value="1"/>
</dbReference>
<comment type="similarity">
    <text evidence="1">Belongs to the SUI1 family.</text>
</comment>
<dbReference type="Pfam" id="PF01253">
    <property type="entry name" value="SUI1"/>
    <property type="match status" value="1"/>
</dbReference>
<dbReference type="InterPro" id="IPR036877">
    <property type="entry name" value="SUI1_dom_sf"/>
</dbReference>
<accession>A0AA88IE08</accession>
<dbReference type="GO" id="GO:0003743">
    <property type="term" value="F:translation initiation factor activity"/>
    <property type="evidence" value="ECO:0007669"/>
    <property type="project" value="InterPro"/>
</dbReference>
<dbReference type="GO" id="GO:0009887">
    <property type="term" value="P:animal organ morphogenesis"/>
    <property type="evidence" value="ECO:0007669"/>
    <property type="project" value="UniProtKB-ARBA"/>
</dbReference>
<dbReference type="AlphaFoldDB" id="A0AA88IE08"/>
<feature type="domain" description="SUI1" evidence="4">
    <location>
        <begin position="155"/>
        <end position="210"/>
    </location>
</feature>
<dbReference type="Pfam" id="PF08347">
    <property type="entry name" value="CTNNB1_binding"/>
    <property type="match status" value="1"/>
</dbReference>